<dbReference type="InterPro" id="IPR036188">
    <property type="entry name" value="FAD/NAD-bd_sf"/>
</dbReference>
<dbReference type="Gene3D" id="3.50.50.60">
    <property type="entry name" value="FAD/NAD(P)-binding domain"/>
    <property type="match status" value="1"/>
</dbReference>
<dbReference type="Pfam" id="PF01266">
    <property type="entry name" value="DAO"/>
    <property type="match status" value="1"/>
</dbReference>
<evidence type="ECO:0000313" key="3">
    <source>
        <dbReference type="EMBL" id="ONG49974.1"/>
    </source>
</evidence>
<protein>
    <submittedName>
        <fullName evidence="3">FAD-dependent oxidoreductase</fullName>
    </submittedName>
</protein>
<dbReference type="PANTHER" id="PTHR13847">
    <property type="entry name" value="SARCOSINE DEHYDROGENASE-RELATED"/>
    <property type="match status" value="1"/>
</dbReference>
<evidence type="ECO:0000259" key="2">
    <source>
        <dbReference type="Pfam" id="PF01266"/>
    </source>
</evidence>
<feature type="domain" description="FAD dependent oxidoreductase" evidence="2">
    <location>
        <begin position="7"/>
        <end position="346"/>
    </location>
</feature>
<dbReference type="EMBL" id="MLCO01000216">
    <property type="protein sequence ID" value="ONG49974.1"/>
    <property type="molecule type" value="Genomic_DNA"/>
</dbReference>
<dbReference type="SUPFAM" id="SSF51905">
    <property type="entry name" value="FAD/NAD(P)-binding domain"/>
    <property type="match status" value="1"/>
</dbReference>
<keyword evidence="4" id="KW-1185">Reference proteome</keyword>
<sequence length="372" mass="39390">MQRPLFDALVLGAGMAGASAAAHLAPRRRVALLEAEERPGLHSTGRSAALWEPNWGNPDSRALTRASHGFLTAPPPGFSEVPLTAPRRALHLAPPDQVAELEAAIAKTPDFQAISPEDARKIVPALRPGYAAAAALERVVLDIDVASLHQGFLRMAKAAGAVVLPSQRAARIERRGGLWHVQTETGENFAAPILVNAAGAWGDVVTAMAGLPRLGLQPKRRSALIVDPAPWPVAAWPLVGDIGASWYARPEAATRLMLSPADETDCDPGDAQPDELDIAIAVDRLIQAMDIAIRRVEHRWAGLRSFLPDRSMAIGPGGAPGFFQMIGQGGYGIQTAPAQGRLLAALIDETDPGELAAVIPLVDPRRFLTVPA</sequence>
<evidence type="ECO:0000256" key="1">
    <source>
        <dbReference type="ARBA" id="ARBA00023002"/>
    </source>
</evidence>
<reference evidence="3 4" key="1">
    <citation type="submission" date="2016-10" db="EMBL/GenBank/DDBJ databases">
        <title>Draft Genome sequence of Roseomonas sp. strain M3.</title>
        <authorList>
            <person name="Subhash Y."/>
            <person name="Lee S."/>
        </authorList>
    </citation>
    <scope>NUCLEOTIDE SEQUENCE [LARGE SCALE GENOMIC DNA]</scope>
    <source>
        <strain evidence="3 4">M3</strain>
    </source>
</reference>
<proteinExistence type="predicted"/>
<comment type="caution">
    <text evidence="3">The sequence shown here is derived from an EMBL/GenBank/DDBJ whole genome shotgun (WGS) entry which is preliminary data.</text>
</comment>
<evidence type="ECO:0000313" key="4">
    <source>
        <dbReference type="Proteomes" id="UP000188879"/>
    </source>
</evidence>
<accession>A0A1V2GXV5</accession>
<dbReference type="PANTHER" id="PTHR13847:SF287">
    <property type="entry name" value="FAD-DEPENDENT OXIDOREDUCTASE DOMAIN-CONTAINING PROTEIN 1"/>
    <property type="match status" value="1"/>
</dbReference>
<dbReference type="RefSeq" id="WP_076959091.1">
    <property type="nucleotide sequence ID" value="NZ_MLCO01000216.1"/>
</dbReference>
<dbReference type="GO" id="GO:0016491">
    <property type="term" value="F:oxidoreductase activity"/>
    <property type="evidence" value="ECO:0007669"/>
    <property type="project" value="UniProtKB-KW"/>
</dbReference>
<name>A0A1V2GXV5_9PROT</name>
<dbReference type="InterPro" id="IPR006076">
    <property type="entry name" value="FAD-dep_OxRdtase"/>
</dbReference>
<keyword evidence="1" id="KW-0560">Oxidoreductase</keyword>
<dbReference type="Proteomes" id="UP000188879">
    <property type="component" value="Unassembled WGS sequence"/>
</dbReference>
<gene>
    <name evidence="3" type="ORF">BKE38_20120</name>
</gene>
<dbReference type="GO" id="GO:0005737">
    <property type="term" value="C:cytoplasm"/>
    <property type="evidence" value="ECO:0007669"/>
    <property type="project" value="TreeGrafter"/>
</dbReference>
<dbReference type="AlphaFoldDB" id="A0A1V2GXV5"/>
<dbReference type="Gene3D" id="3.30.9.10">
    <property type="entry name" value="D-Amino Acid Oxidase, subunit A, domain 2"/>
    <property type="match status" value="1"/>
</dbReference>
<organism evidence="3 4">
    <name type="scientific">Teichococcus deserti</name>
    <dbReference type="NCBI Taxonomy" id="1817963"/>
    <lineage>
        <taxon>Bacteria</taxon>
        <taxon>Pseudomonadati</taxon>
        <taxon>Pseudomonadota</taxon>
        <taxon>Alphaproteobacteria</taxon>
        <taxon>Acetobacterales</taxon>
        <taxon>Roseomonadaceae</taxon>
        <taxon>Roseomonas</taxon>
    </lineage>
</organism>